<dbReference type="Proteomes" id="UP000236413">
    <property type="component" value="Unassembled WGS sequence"/>
</dbReference>
<gene>
    <name evidence="3" type="ORF">C1634_013405</name>
</gene>
<dbReference type="Pfam" id="PF14470">
    <property type="entry name" value="bPH_3"/>
    <property type="match status" value="1"/>
</dbReference>
<evidence type="ECO:0000259" key="2">
    <source>
        <dbReference type="Pfam" id="PF14470"/>
    </source>
</evidence>
<dbReference type="InterPro" id="IPR018649">
    <property type="entry name" value="SHOCT"/>
</dbReference>
<feature type="domain" description="SHOCT" evidence="1">
    <location>
        <begin position="293"/>
        <end position="320"/>
    </location>
</feature>
<evidence type="ECO:0000313" key="4">
    <source>
        <dbReference type="Proteomes" id="UP000236413"/>
    </source>
</evidence>
<reference evidence="3 4" key="1">
    <citation type="submission" date="2018-04" db="EMBL/GenBank/DDBJ databases">
        <title>Chryseobacterium oncorhynchi 701B-08T from rainbow trout, and Chryseobacterium viscerum 687B-08T from diseased fish.</title>
        <authorList>
            <person name="Jeong J.-J."/>
            <person name="Lee Y.J."/>
            <person name="Pathiraja D."/>
            <person name="Park B."/>
            <person name="Choi I.-G."/>
            <person name="Kim K.D."/>
        </authorList>
    </citation>
    <scope>NUCLEOTIDE SEQUENCE [LARGE SCALE GENOMIC DNA]</scope>
    <source>
        <strain evidence="3 4">687B-08</strain>
    </source>
</reference>
<feature type="domain" description="YokE-like PH" evidence="2">
    <location>
        <begin position="156"/>
        <end position="235"/>
    </location>
</feature>
<comment type="caution">
    <text evidence="3">The sequence shown here is derived from an EMBL/GenBank/DDBJ whole genome shotgun (WGS) entry which is preliminary data.</text>
</comment>
<dbReference type="EMBL" id="PPEG02000005">
    <property type="protein sequence ID" value="PWN61054.1"/>
    <property type="molecule type" value="Genomic_DNA"/>
</dbReference>
<dbReference type="InterPro" id="IPR039519">
    <property type="entry name" value="YokE-like_PH"/>
</dbReference>
<name>A0A316WI11_9FLAO</name>
<evidence type="ECO:0008006" key="5">
    <source>
        <dbReference type="Google" id="ProtNLM"/>
    </source>
</evidence>
<organism evidence="3 4">
    <name type="scientific">Chryseobacterium viscerum</name>
    <dbReference type="NCBI Taxonomy" id="1037377"/>
    <lineage>
        <taxon>Bacteria</taxon>
        <taxon>Pseudomonadati</taxon>
        <taxon>Bacteroidota</taxon>
        <taxon>Flavobacteriia</taxon>
        <taxon>Flavobacteriales</taxon>
        <taxon>Weeksellaceae</taxon>
        <taxon>Chryseobacterium group</taxon>
        <taxon>Chryseobacterium</taxon>
    </lineage>
</organism>
<proteinExistence type="predicted"/>
<evidence type="ECO:0000313" key="3">
    <source>
        <dbReference type="EMBL" id="PWN61054.1"/>
    </source>
</evidence>
<protein>
    <recommendedName>
        <fullName evidence="5">DUF4428 domain-containing protein</fullName>
    </recommendedName>
</protein>
<dbReference type="AlphaFoldDB" id="A0A316WI11"/>
<evidence type="ECO:0000259" key="1">
    <source>
        <dbReference type="Pfam" id="PF09851"/>
    </source>
</evidence>
<accession>A0A316WI11</accession>
<sequence length="323" mass="36308">MIFKIGLEFVIWIDIIKTELKISSVFTKKTFKHKNQMNTICALCGTPLTATDMLVGKNKLADGGYLCAGCFTKAVNINRDLINNLDQFYFAEITGMILKSKIDSGQSQGTSQYTAGSHYEYDAPTRLDEIKDQIVALNARLSVLANEEVKELPTVLDRDERLLAIAEGIDLQSNREGIIFSTQKRVAFIDKKFLGGVVKNEFQIQDISSIDHIENLLYSILKINTYGGSTQFKLHNKNDGRAFSNVKSKSMNYSENEFRPDPSPLHAFSQTIPDLVQENVYSTNKEDSGTILEQLEKLGKLRESGILTDSEFAEQKKKLLDKL</sequence>
<dbReference type="Pfam" id="PF09851">
    <property type="entry name" value="SHOCT"/>
    <property type="match status" value="1"/>
</dbReference>